<dbReference type="STRING" id="2020962.A0A2N1JGA4"/>
<dbReference type="GO" id="GO:0005789">
    <property type="term" value="C:endoplasmic reticulum membrane"/>
    <property type="evidence" value="ECO:0007669"/>
    <property type="project" value="TreeGrafter"/>
</dbReference>
<dbReference type="GO" id="GO:0032541">
    <property type="term" value="C:cortical endoplasmic reticulum"/>
    <property type="evidence" value="ECO:0007669"/>
    <property type="project" value="TreeGrafter"/>
</dbReference>
<organism evidence="4 5">
    <name type="scientific">Malassezia vespertilionis</name>
    <dbReference type="NCBI Taxonomy" id="2020962"/>
    <lineage>
        <taxon>Eukaryota</taxon>
        <taxon>Fungi</taxon>
        <taxon>Dikarya</taxon>
        <taxon>Basidiomycota</taxon>
        <taxon>Ustilaginomycotina</taxon>
        <taxon>Malasseziomycetes</taxon>
        <taxon>Malasseziales</taxon>
        <taxon>Malasseziaceae</taxon>
        <taxon>Malassezia</taxon>
    </lineage>
</organism>
<feature type="transmembrane region" description="Helical" evidence="2">
    <location>
        <begin position="170"/>
        <end position="191"/>
    </location>
</feature>
<dbReference type="Pfam" id="PF08426">
    <property type="entry name" value="ICE2"/>
    <property type="match status" value="2"/>
</dbReference>
<feature type="region of interest" description="Disordered" evidence="1">
    <location>
        <begin position="370"/>
        <end position="406"/>
    </location>
</feature>
<accession>A0A2N1JGA4</accession>
<evidence type="ECO:0000256" key="2">
    <source>
        <dbReference type="SAM" id="Phobius"/>
    </source>
</evidence>
<feature type="transmembrane region" description="Helical" evidence="2">
    <location>
        <begin position="203"/>
        <end position="223"/>
    </location>
</feature>
<feature type="transmembrane region" description="Helical" evidence="2">
    <location>
        <begin position="230"/>
        <end position="247"/>
    </location>
</feature>
<feature type="transmembrane region" description="Helical" evidence="2">
    <location>
        <begin position="443"/>
        <end position="463"/>
    </location>
</feature>
<evidence type="ECO:0000313" key="4">
    <source>
        <dbReference type="EMBL" id="PKI85587.1"/>
    </source>
</evidence>
<dbReference type="PANTHER" id="PTHR31726">
    <property type="entry name" value="PROTEIN ICE2"/>
    <property type="match status" value="1"/>
</dbReference>
<feature type="chain" id="PRO_5014916593" evidence="3">
    <location>
        <begin position="24"/>
        <end position="475"/>
    </location>
</feature>
<keyword evidence="2" id="KW-0812">Transmembrane</keyword>
<evidence type="ECO:0000313" key="5">
    <source>
        <dbReference type="Proteomes" id="UP000232875"/>
    </source>
</evidence>
<dbReference type="GO" id="GO:0048309">
    <property type="term" value="P:endoplasmic reticulum inheritance"/>
    <property type="evidence" value="ECO:0007669"/>
    <property type="project" value="TreeGrafter"/>
</dbReference>
<dbReference type="Proteomes" id="UP000232875">
    <property type="component" value="Unassembled WGS sequence"/>
</dbReference>
<gene>
    <name evidence="4" type="ORF">MVES_000486</name>
</gene>
<dbReference type="GO" id="GO:0000921">
    <property type="term" value="P:septin ring assembly"/>
    <property type="evidence" value="ECO:0007669"/>
    <property type="project" value="TreeGrafter"/>
</dbReference>
<evidence type="ECO:0000256" key="1">
    <source>
        <dbReference type="SAM" id="MobiDB-lite"/>
    </source>
</evidence>
<feature type="signal peptide" evidence="3">
    <location>
        <begin position="1"/>
        <end position="23"/>
    </location>
</feature>
<keyword evidence="5" id="KW-1185">Reference proteome</keyword>
<reference evidence="4 5" key="1">
    <citation type="submission" date="2017-10" db="EMBL/GenBank/DDBJ databases">
        <title>A novel species of cold-tolerant Malassezia isolated from bats.</title>
        <authorList>
            <person name="Lorch J.M."/>
            <person name="Palmer J.M."/>
            <person name="Vanderwolf K.J."/>
            <person name="Schmidt K.Z."/>
            <person name="Verant M.L."/>
            <person name="Weller T.J."/>
            <person name="Blehert D.S."/>
        </authorList>
    </citation>
    <scope>NUCLEOTIDE SEQUENCE [LARGE SCALE GENOMIC DNA]</scope>
    <source>
        <strain evidence="4 5">NWHC:44797-103</strain>
    </source>
</reference>
<name>A0A2N1JGA4_9BASI</name>
<proteinExistence type="predicted"/>
<dbReference type="InterPro" id="IPR013635">
    <property type="entry name" value="Ice2"/>
</dbReference>
<keyword evidence="2" id="KW-1133">Transmembrane helix</keyword>
<feature type="transmembrane region" description="Helical" evidence="2">
    <location>
        <begin position="415"/>
        <end position="437"/>
    </location>
</feature>
<protein>
    <submittedName>
        <fullName evidence="4">Uncharacterized protein</fullName>
    </submittedName>
</protein>
<keyword evidence="2" id="KW-0472">Membrane</keyword>
<dbReference type="AlphaFoldDB" id="A0A2N1JGA4"/>
<dbReference type="PANTHER" id="PTHR31726:SF2">
    <property type="entry name" value="PROTEIN ICE2"/>
    <property type="match status" value="1"/>
</dbReference>
<dbReference type="EMBL" id="KZ454987">
    <property type="protein sequence ID" value="PKI85587.1"/>
    <property type="molecule type" value="Genomic_DNA"/>
</dbReference>
<dbReference type="GO" id="GO:0097038">
    <property type="term" value="C:perinuclear endoplasmic reticulum"/>
    <property type="evidence" value="ECO:0007669"/>
    <property type="project" value="TreeGrafter"/>
</dbReference>
<evidence type="ECO:0000256" key="3">
    <source>
        <dbReference type="SAM" id="SignalP"/>
    </source>
</evidence>
<sequence length="475" mass="52558">MSQNLIIPVLLFVCARLYSPLPATNPVVEAMRKSGSGQATSTWIQSVSLAQAIQGSNAVQSILSMLPSSWLSGEHGFFRATWLEGSVAMAIHGEQYVLSHIPEYWYNILLYMSPVFSLLEGLSSLLVIQSVSHLSRWLINDTEDGKRSRQLRGSRIIKRLLSFGLDPSEVWQLLFLMLSAIIYVAAVFALYICFDGAFDGRPITAAAIGASLASTLWISGIAFTIRKANVVETSLMFAYVVFNIYQLNTSMRLGTDPLQMVRAFKASRLESHTPFLLATSTDAFLDRLVDAVEHSLHVLSAASEVLPKTVIVSLVFRLMVLYSAIRVLPRLDTATAYDVRSIPTSDAQTKLANDKEAQDQAKLNDLLKKAKEPGSPGAESVSSHVPETLSKAPTAPREKARRVASAARPKPDSTILPVLVTYSRFVLIAVYSHLLLLDQNHQIYWRLLTVFFTLCLWSVELLMSKEEAPMAAMYE</sequence>
<dbReference type="OrthoDB" id="5577218at2759"/>
<keyword evidence="3" id="KW-0732">Signal</keyword>